<dbReference type="EMBL" id="CP042185">
    <property type="protein sequence ID" value="QDS68163.1"/>
    <property type="molecule type" value="Genomic_DNA"/>
</dbReference>
<feature type="compositionally biased region" description="Polar residues" evidence="1">
    <location>
        <begin position="63"/>
        <end position="72"/>
    </location>
</feature>
<name>A0A517KXQ8_9PEZI</name>
<feature type="region of interest" description="Disordered" evidence="1">
    <location>
        <begin position="94"/>
        <end position="113"/>
    </location>
</feature>
<accession>A0A517KXQ8</accession>
<gene>
    <name evidence="2" type="ORF">FKW77_010381</name>
</gene>
<evidence type="ECO:0000256" key="1">
    <source>
        <dbReference type="SAM" id="MobiDB-lite"/>
    </source>
</evidence>
<evidence type="ECO:0000313" key="2">
    <source>
        <dbReference type="EMBL" id="QDS68163.1"/>
    </source>
</evidence>
<reference evidence="2 3" key="1">
    <citation type="submission" date="2019-07" db="EMBL/GenBank/DDBJ databases">
        <title>Finished genome of Venturia effusa.</title>
        <authorList>
            <person name="Young C.A."/>
            <person name="Cox M.P."/>
            <person name="Ganley A.R.D."/>
            <person name="David W.J."/>
        </authorList>
    </citation>
    <scope>NUCLEOTIDE SEQUENCE [LARGE SCALE GENOMIC DNA]</scope>
    <source>
        <strain evidence="3">albino</strain>
    </source>
</reference>
<sequence>MPGSPPTSNCGNLNVYDFCRIGSSGWKWHLTVFRPRGRRDSYTAEDQFCADLDRRLSFIQQWKEQEKSGSPQPWNPYPDSLHSSSLETHMHRLSVARSEGSPELEFSATPPPRLQKRRGWRKLSAEKVYNDVDTLHILTAGDRPYAQNQASTTSKEADWEEDSQAKTLTAHEWPTNQGFFYPQPVAAPYIMNPQIQQAMIRRARARRYMGKPPHTHYKRFDEGAFGERLVDTPSSVARRPSLLSVGLKGDIGQMSDSDEHSQSSTPTATQAKLASPRNGLRRDSGHDTSNNNESENEEEKDVCSDAEKCFQYDFGQQGILF</sequence>
<evidence type="ECO:0000313" key="3">
    <source>
        <dbReference type="Proteomes" id="UP000316270"/>
    </source>
</evidence>
<organism evidence="2 3">
    <name type="scientific">Venturia effusa</name>
    <dbReference type="NCBI Taxonomy" id="50376"/>
    <lineage>
        <taxon>Eukaryota</taxon>
        <taxon>Fungi</taxon>
        <taxon>Dikarya</taxon>
        <taxon>Ascomycota</taxon>
        <taxon>Pezizomycotina</taxon>
        <taxon>Dothideomycetes</taxon>
        <taxon>Pleosporomycetidae</taxon>
        <taxon>Venturiales</taxon>
        <taxon>Venturiaceae</taxon>
        <taxon>Venturia</taxon>
    </lineage>
</organism>
<dbReference type="AlphaFoldDB" id="A0A517KXQ8"/>
<dbReference type="OrthoDB" id="3943007at2759"/>
<protein>
    <submittedName>
        <fullName evidence="2">Uncharacterized protein</fullName>
    </submittedName>
</protein>
<dbReference type="Proteomes" id="UP000316270">
    <property type="component" value="Chromosome 1"/>
</dbReference>
<keyword evidence="3" id="KW-1185">Reference proteome</keyword>
<feature type="compositionally biased region" description="Polar residues" evidence="1">
    <location>
        <begin position="262"/>
        <end position="272"/>
    </location>
</feature>
<feature type="region of interest" description="Disordered" evidence="1">
    <location>
        <begin position="63"/>
        <end position="83"/>
    </location>
</feature>
<feature type="region of interest" description="Disordered" evidence="1">
    <location>
        <begin position="247"/>
        <end position="302"/>
    </location>
</feature>
<proteinExistence type="predicted"/>